<evidence type="ECO:0000313" key="4">
    <source>
        <dbReference type="Proteomes" id="UP001139485"/>
    </source>
</evidence>
<feature type="transmembrane region" description="Helical" evidence="1">
    <location>
        <begin position="6"/>
        <end position="24"/>
    </location>
</feature>
<dbReference type="RefSeq" id="WP_250827648.1">
    <property type="nucleotide sequence ID" value="NZ_JAMOIL010000015.1"/>
</dbReference>
<comment type="caution">
    <text evidence="3">The sequence shown here is derived from an EMBL/GenBank/DDBJ whole genome shotgun (WGS) entry which is preliminary data.</text>
</comment>
<dbReference type="NCBIfam" id="NF047864">
    <property type="entry name" value="CBU_0592_membra"/>
    <property type="match status" value="1"/>
</dbReference>
<name>A0A9X2D8U0_9ACTN</name>
<dbReference type="Proteomes" id="UP001139485">
    <property type="component" value="Unassembled WGS sequence"/>
</dbReference>
<keyword evidence="1" id="KW-0472">Membrane</keyword>
<accession>A0A9X2D8U0</accession>
<feature type="transmembrane region" description="Helical" evidence="1">
    <location>
        <begin position="36"/>
        <end position="52"/>
    </location>
</feature>
<reference evidence="3" key="1">
    <citation type="submission" date="2022-05" db="EMBL/GenBank/DDBJ databases">
        <authorList>
            <person name="Tuo L."/>
        </authorList>
    </citation>
    <scope>NUCLEOTIDE SEQUENCE</scope>
    <source>
        <strain evidence="3">BSK12Z-4</strain>
    </source>
</reference>
<gene>
    <name evidence="3" type="ORF">M8330_12805</name>
</gene>
<feature type="transmembrane region" description="Helical" evidence="1">
    <location>
        <begin position="58"/>
        <end position="77"/>
    </location>
</feature>
<keyword evidence="1" id="KW-1133">Transmembrane helix</keyword>
<dbReference type="InterPro" id="IPR058058">
    <property type="entry name" value="CBU_0592-like"/>
</dbReference>
<dbReference type="AlphaFoldDB" id="A0A9X2D8U0"/>
<proteinExistence type="predicted"/>
<evidence type="ECO:0000259" key="2">
    <source>
        <dbReference type="Pfam" id="PF26604"/>
    </source>
</evidence>
<sequence length="120" mass="12572">MSLIDVAGWTGGVIVLVPYVLVALGRMSSSSHTYQWLNVVGGLLLMGTALNAHAMPNVAINVVWIGAGILTLVAAAVRGARAHRGTELQAVPAEQLPALPPQPNRHEDDLCDTLVMEAVA</sequence>
<dbReference type="EMBL" id="JAMOIL010000015">
    <property type="protein sequence ID" value="MCM0621169.1"/>
    <property type="molecule type" value="Genomic_DNA"/>
</dbReference>
<keyword evidence="1" id="KW-0812">Transmembrane</keyword>
<protein>
    <recommendedName>
        <fullName evidence="2">CBU-0592-like domain-containing protein</fullName>
    </recommendedName>
</protein>
<dbReference type="Pfam" id="PF26604">
    <property type="entry name" value="CBU_0592"/>
    <property type="match status" value="1"/>
</dbReference>
<evidence type="ECO:0000256" key="1">
    <source>
        <dbReference type="SAM" id="Phobius"/>
    </source>
</evidence>
<organism evidence="3 4">
    <name type="scientific">Nocardioides bruguierae</name>
    <dbReference type="NCBI Taxonomy" id="2945102"/>
    <lineage>
        <taxon>Bacteria</taxon>
        <taxon>Bacillati</taxon>
        <taxon>Actinomycetota</taxon>
        <taxon>Actinomycetes</taxon>
        <taxon>Propionibacteriales</taxon>
        <taxon>Nocardioidaceae</taxon>
        <taxon>Nocardioides</taxon>
    </lineage>
</organism>
<feature type="domain" description="CBU-0592-like" evidence="2">
    <location>
        <begin position="4"/>
        <end position="76"/>
    </location>
</feature>
<evidence type="ECO:0000313" key="3">
    <source>
        <dbReference type="EMBL" id="MCM0621169.1"/>
    </source>
</evidence>
<keyword evidence="4" id="KW-1185">Reference proteome</keyword>